<accession>A0A4Y7IQI5</accession>
<organism evidence="1 2">
    <name type="scientific">Papaver somniferum</name>
    <name type="common">Opium poppy</name>
    <dbReference type="NCBI Taxonomy" id="3469"/>
    <lineage>
        <taxon>Eukaryota</taxon>
        <taxon>Viridiplantae</taxon>
        <taxon>Streptophyta</taxon>
        <taxon>Embryophyta</taxon>
        <taxon>Tracheophyta</taxon>
        <taxon>Spermatophyta</taxon>
        <taxon>Magnoliopsida</taxon>
        <taxon>Ranunculales</taxon>
        <taxon>Papaveraceae</taxon>
        <taxon>Papaveroideae</taxon>
        <taxon>Papaver</taxon>
    </lineage>
</organism>
<dbReference type="Proteomes" id="UP000316621">
    <property type="component" value="Chromosome 2"/>
</dbReference>
<gene>
    <name evidence="1" type="ORF">C5167_018156</name>
</gene>
<dbReference type="EMBL" id="CM010716">
    <property type="protein sequence ID" value="RZC49738.1"/>
    <property type="molecule type" value="Genomic_DNA"/>
</dbReference>
<keyword evidence="2" id="KW-1185">Reference proteome</keyword>
<reference evidence="1 2" key="1">
    <citation type="journal article" date="2018" name="Science">
        <title>The opium poppy genome and morphinan production.</title>
        <authorList>
            <person name="Guo L."/>
            <person name="Winzer T."/>
            <person name="Yang X."/>
            <person name="Li Y."/>
            <person name="Ning Z."/>
            <person name="He Z."/>
            <person name="Teodor R."/>
            <person name="Lu Y."/>
            <person name="Bowser T.A."/>
            <person name="Graham I.A."/>
            <person name="Ye K."/>
        </authorList>
    </citation>
    <scope>NUCLEOTIDE SEQUENCE [LARGE SCALE GENOMIC DNA]</scope>
    <source>
        <strain evidence="2">cv. HN1</strain>
        <tissue evidence="1">Leaves</tissue>
    </source>
</reference>
<protein>
    <submittedName>
        <fullName evidence="1">Uncharacterized protein</fullName>
    </submittedName>
</protein>
<feature type="non-terminal residue" evidence="1">
    <location>
        <position position="64"/>
    </location>
</feature>
<proteinExistence type="predicted"/>
<dbReference type="AlphaFoldDB" id="A0A4Y7IQI5"/>
<name>A0A4Y7IQI5_PAPSO</name>
<evidence type="ECO:0000313" key="2">
    <source>
        <dbReference type="Proteomes" id="UP000316621"/>
    </source>
</evidence>
<sequence length="64" mass="6623">MSCYPDARLPEESVYHNVQTTRGRNVIFDIPGSSNIGCGAATSDNPASNAGAPDGMLGEIRGAI</sequence>
<evidence type="ECO:0000313" key="1">
    <source>
        <dbReference type="EMBL" id="RZC49738.1"/>
    </source>
</evidence>
<dbReference type="Gramene" id="RZC49738">
    <property type="protein sequence ID" value="RZC49738"/>
    <property type="gene ID" value="C5167_018156"/>
</dbReference>